<proteinExistence type="predicted"/>
<dbReference type="Proteomes" id="UP000295509">
    <property type="component" value="Unassembled WGS sequence"/>
</dbReference>
<evidence type="ECO:0000313" key="2">
    <source>
        <dbReference type="EMBL" id="TDY54773.1"/>
    </source>
</evidence>
<keyword evidence="2" id="KW-0808">Transferase</keyword>
<dbReference type="SUPFAM" id="SSF55729">
    <property type="entry name" value="Acyl-CoA N-acyltransferases (Nat)"/>
    <property type="match status" value="1"/>
</dbReference>
<dbReference type="Pfam" id="PF13508">
    <property type="entry name" value="Acetyltransf_7"/>
    <property type="match status" value="1"/>
</dbReference>
<evidence type="ECO:0000313" key="3">
    <source>
        <dbReference type="Proteomes" id="UP000295509"/>
    </source>
</evidence>
<dbReference type="PROSITE" id="PS51186">
    <property type="entry name" value="GNAT"/>
    <property type="match status" value="1"/>
</dbReference>
<dbReference type="PANTHER" id="PTHR43617:SF20">
    <property type="entry name" value="N-ALPHA-ACETYLTRANSFERASE RIMI"/>
    <property type="match status" value="1"/>
</dbReference>
<evidence type="ECO:0000259" key="1">
    <source>
        <dbReference type="PROSITE" id="PS51186"/>
    </source>
</evidence>
<dbReference type="Gene3D" id="3.40.630.30">
    <property type="match status" value="1"/>
</dbReference>
<dbReference type="EMBL" id="SORE01000001">
    <property type="protein sequence ID" value="TDY54773.1"/>
    <property type="molecule type" value="Genomic_DNA"/>
</dbReference>
<dbReference type="AlphaFoldDB" id="A0A4R8M3T2"/>
<dbReference type="InterPro" id="IPR016181">
    <property type="entry name" value="Acyl_CoA_acyltransferase"/>
</dbReference>
<dbReference type="InterPro" id="IPR050276">
    <property type="entry name" value="MshD_Acetyltransferase"/>
</dbReference>
<dbReference type="OrthoDB" id="5525374at2"/>
<dbReference type="InterPro" id="IPR000182">
    <property type="entry name" value="GNAT_dom"/>
</dbReference>
<reference evidence="2 3" key="1">
    <citation type="submission" date="2019-03" db="EMBL/GenBank/DDBJ databases">
        <title>Genomic Encyclopedia of Type Strains, Phase III (KMG-III): the genomes of soil and plant-associated and newly described type strains.</title>
        <authorList>
            <person name="Whitman W."/>
        </authorList>
    </citation>
    <scope>NUCLEOTIDE SEQUENCE [LARGE SCALE GENOMIC DNA]</scope>
    <source>
        <strain evidence="2 3">LMG 29544</strain>
    </source>
</reference>
<protein>
    <submittedName>
        <fullName evidence="2">Acetyltransferase (GNAT) family protein</fullName>
    </submittedName>
</protein>
<dbReference type="RefSeq" id="WP_134189795.1">
    <property type="nucleotide sequence ID" value="NZ_JBHLUW010000027.1"/>
</dbReference>
<keyword evidence="3" id="KW-1185">Reference proteome</keyword>
<organism evidence="2 3">
    <name type="scientific">Paraburkholderia rhizosphaerae</name>
    <dbReference type="NCBI Taxonomy" id="480658"/>
    <lineage>
        <taxon>Bacteria</taxon>
        <taxon>Pseudomonadati</taxon>
        <taxon>Pseudomonadota</taxon>
        <taxon>Betaproteobacteria</taxon>
        <taxon>Burkholderiales</taxon>
        <taxon>Burkholderiaceae</taxon>
        <taxon>Paraburkholderia</taxon>
    </lineage>
</organism>
<dbReference type="GO" id="GO:0008999">
    <property type="term" value="F:protein-N-terminal-alanine acetyltransferase activity"/>
    <property type="evidence" value="ECO:0007669"/>
    <property type="project" value="TreeGrafter"/>
</dbReference>
<name>A0A4R8M3T2_9BURK</name>
<feature type="domain" description="N-acetyltransferase" evidence="1">
    <location>
        <begin position="5"/>
        <end position="145"/>
    </location>
</feature>
<comment type="caution">
    <text evidence="2">The sequence shown here is derived from an EMBL/GenBank/DDBJ whole genome shotgun (WGS) entry which is preliminary data.</text>
</comment>
<accession>A0A4R8M3T2</accession>
<gene>
    <name evidence="2" type="ORF">BX592_101229</name>
</gene>
<sequence length="145" mass="16535">MNDAIRLRAATRDDEVFLLELRKLTMTEHLVRAGEPVDDESHRLRMLANFETARIICCDAQRIGLIKLIRSEDDWRLQQIQILPGYQGRGIGGGVIRAVLAEAREAGVTVSLRVLRRNPAMRLYERLGFQITAESDIDFKMTCKP</sequence>
<dbReference type="PANTHER" id="PTHR43617">
    <property type="entry name" value="L-AMINO ACID N-ACETYLTRANSFERASE"/>
    <property type="match status" value="1"/>
</dbReference>